<gene>
    <name evidence="2" type="ORF">EG19_03215</name>
</gene>
<keyword evidence="3" id="KW-1185">Reference proteome</keyword>
<dbReference type="InterPro" id="IPR005146">
    <property type="entry name" value="B3/B4_tRNA-bd"/>
</dbReference>
<dbReference type="GO" id="GO:0004826">
    <property type="term" value="F:phenylalanine-tRNA ligase activity"/>
    <property type="evidence" value="ECO:0007669"/>
    <property type="project" value="InterPro"/>
</dbReference>
<dbReference type="Proteomes" id="UP000027284">
    <property type="component" value="Unassembled WGS sequence"/>
</dbReference>
<dbReference type="OrthoDB" id="9789812at2"/>
<dbReference type="PANTHER" id="PTHR39209">
    <property type="match status" value="1"/>
</dbReference>
<accession>A0A062XSC0</accession>
<evidence type="ECO:0000259" key="1">
    <source>
        <dbReference type="SMART" id="SM00873"/>
    </source>
</evidence>
<dbReference type="STRING" id="1312852.EG19_03215"/>
<evidence type="ECO:0000313" key="2">
    <source>
        <dbReference type="EMBL" id="KDA53738.1"/>
    </source>
</evidence>
<dbReference type="GO" id="GO:0003723">
    <property type="term" value="F:RNA binding"/>
    <property type="evidence" value="ECO:0007669"/>
    <property type="project" value="InterPro"/>
</dbReference>
<organism evidence="2 3">
    <name type="scientific">Thermoanaerobaculum aquaticum</name>
    <dbReference type="NCBI Taxonomy" id="1312852"/>
    <lineage>
        <taxon>Bacteria</taxon>
        <taxon>Pseudomonadati</taxon>
        <taxon>Acidobacteriota</taxon>
        <taxon>Thermoanaerobaculia</taxon>
        <taxon>Thermoanaerobaculales</taxon>
        <taxon>Thermoanaerobaculaceae</taxon>
        <taxon>Thermoanaerobaculum</taxon>
    </lineage>
</organism>
<dbReference type="SUPFAM" id="SSF56037">
    <property type="entry name" value="PheT/TilS domain"/>
    <property type="match status" value="1"/>
</dbReference>
<dbReference type="PANTHER" id="PTHR39209:SF2">
    <property type="entry name" value="CYTOPLASMIC PROTEIN"/>
    <property type="match status" value="1"/>
</dbReference>
<proteinExistence type="predicted"/>
<dbReference type="EMBL" id="JMFG01000018">
    <property type="protein sequence ID" value="KDA53738.1"/>
    <property type="molecule type" value="Genomic_DNA"/>
</dbReference>
<protein>
    <recommendedName>
        <fullName evidence="1">B3/B4 tRNA-binding domain-containing protein</fullName>
    </recommendedName>
</protein>
<dbReference type="Gene3D" id="3.50.40.10">
    <property type="entry name" value="Phenylalanyl-trna Synthetase, Chain B, domain 3"/>
    <property type="match status" value="1"/>
</dbReference>
<dbReference type="InterPro" id="IPR020825">
    <property type="entry name" value="Phe-tRNA_synthase-like_B3/B4"/>
</dbReference>
<dbReference type="RefSeq" id="WP_038049174.1">
    <property type="nucleotide sequence ID" value="NZ_JMFG01000018.1"/>
</dbReference>
<evidence type="ECO:0000313" key="3">
    <source>
        <dbReference type="Proteomes" id="UP000027284"/>
    </source>
</evidence>
<dbReference type="SMART" id="SM00873">
    <property type="entry name" value="B3_4"/>
    <property type="match status" value="1"/>
</dbReference>
<reference evidence="2 3" key="1">
    <citation type="submission" date="2014-04" db="EMBL/GenBank/DDBJ databases">
        <title>The Genome Sequence of Thermoanaerobaculum aquaticum MP-01, The First Cultivated Group 23 Acidobacterium.</title>
        <authorList>
            <person name="Stamps B.W."/>
            <person name="Losey N.A."/>
            <person name="Lawson P.A."/>
            <person name="Stevenson B.S."/>
        </authorList>
    </citation>
    <scope>NUCLEOTIDE SEQUENCE [LARGE SCALE GENOMIC DNA]</scope>
    <source>
        <strain evidence="2 3">MP-01</strain>
    </source>
</reference>
<dbReference type="AlphaFoldDB" id="A0A062XSC0"/>
<sequence>MSFPPRCDLQLPGWGLFWAEMVATGEGSEALAQLRREVARRVRESHRLEELPDHPTVAAVRKLFRQAGCDPTRWRPSSEALVRRVLKGEELPAISPLVDINNCLSLELLVPACVMAAGTVQGPLTFRAGRAGETMLSLRGPVSLEGKPLLADDLGPFSTPITDSQRVKVTADTREAWLVVYLSQGVVSGDCVRQALELLLSEAPVARVLATALVP</sequence>
<name>A0A062XSC0_9BACT</name>
<feature type="domain" description="B3/B4 tRNA-binding" evidence="1">
    <location>
        <begin position="59"/>
        <end position="204"/>
    </location>
</feature>
<comment type="caution">
    <text evidence="2">The sequence shown here is derived from an EMBL/GenBank/DDBJ whole genome shotgun (WGS) entry which is preliminary data.</text>
</comment>
<dbReference type="Pfam" id="PF03483">
    <property type="entry name" value="B3_4"/>
    <property type="match status" value="1"/>
</dbReference>